<feature type="compositionally biased region" description="Low complexity" evidence="1">
    <location>
        <begin position="13"/>
        <end position="36"/>
    </location>
</feature>
<feature type="region of interest" description="Disordered" evidence="1">
    <location>
        <begin position="1"/>
        <end position="38"/>
    </location>
</feature>
<gene>
    <name evidence="3" type="ORF">HS088_TW04G00790</name>
</gene>
<evidence type="ECO:0000259" key="2">
    <source>
        <dbReference type="PROSITE" id="PS50127"/>
    </source>
</evidence>
<dbReference type="EMBL" id="JAAARO010000004">
    <property type="protein sequence ID" value="KAF5748830.1"/>
    <property type="molecule type" value="Genomic_DNA"/>
</dbReference>
<evidence type="ECO:0000313" key="4">
    <source>
        <dbReference type="Proteomes" id="UP000593562"/>
    </source>
</evidence>
<organism evidence="3 4">
    <name type="scientific">Tripterygium wilfordii</name>
    <name type="common">Thunder God vine</name>
    <dbReference type="NCBI Taxonomy" id="458696"/>
    <lineage>
        <taxon>Eukaryota</taxon>
        <taxon>Viridiplantae</taxon>
        <taxon>Streptophyta</taxon>
        <taxon>Embryophyta</taxon>
        <taxon>Tracheophyta</taxon>
        <taxon>Spermatophyta</taxon>
        <taxon>Magnoliopsida</taxon>
        <taxon>eudicotyledons</taxon>
        <taxon>Gunneridae</taxon>
        <taxon>Pentapetalae</taxon>
        <taxon>rosids</taxon>
        <taxon>fabids</taxon>
        <taxon>Celastrales</taxon>
        <taxon>Celastraceae</taxon>
        <taxon>Tripterygium</taxon>
    </lineage>
</organism>
<accession>A0A7J7DR28</accession>
<feature type="compositionally biased region" description="Polar residues" evidence="1">
    <location>
        <begin position="1"/>
        <end position="11"/>
    </location>
</feature>
<dbReference type="PROSITE" id="PS50127">
    <property type="entry name" value="UBC_2"/>
    <property type="match status" value="1"/>
</dbReference>
<sequence length="89" mass="9923">MNMNHGSNTGIGTARSSSSLAIATSSVTTSSRVSSSGKRIQREMMELNVDPPQDCSACPKGDNLYHWISTFIGPPRTYFYRPSHFDFWF</sequence>
<name>A0A7J7DR28_TRIWF</name>
<keyword evidence="4" id="KW-1185">Reference proteome</keyword>
<dbReference type="SUPFAM" id="SSF54495">
    <property type="entry name" value="UBC-like"/>
    <property type="match status" value="1"/>
</dbReference>
<dbReference type="Gene3D" id="3.10.110.10">
    <property type="entry name" value="Ubiquitin Conjugating Enzyme"/>
    <property type="match status" value="1"/>
</dbReference>
<dbReference type="InterPro" id="IPR016135">
    <property type="entry name" value="UBQ-conjugating_enzyme/RWD"/>
</dbReference>
<evidence type="ECO:0000256" key="1">
    <source>
        <dbReference type="SAM" id="MobiDB-lite"/>
    </source>
</evidence>
<dbReference type="InterPro" id="IPR000608">
    <property type="entry name" value="UBC"/>
</dbReference>
<feature type="domain" description="UBC core" evidence="2">
    <location>
        <begin position="35"/>
        <end position="89"/>
    </location>
</feature>
<dbReference type="AlphaFoldDB" id="A0A7J7DR28"/>
<protein>
    <submittedName>
        <fullName evidence="3">Constitutive photomorphogenesis protein 10 isoform X2</fullName>
    </submittedName>
</protein>
<proteinExistence type="predicted"/>
<dbReference type="InParanoid" id="A0A7J7DR28"/>
<reference evidence="3 4" key="1">
    <citation type="journal article" date="2020" name="Nat. Commun.">
        <title>Genome of Tripterygium wilfordii and identification of cytochrome P450 involved in triptolide biosynthesis.</title>
        <authorList>
            <person name="Tu L."/>
            <person name="Su P."/>
            <person name="Zhang Z."/>
            <person name="Gao L."/>
            <person name="Wang J."/>
            <person name="Hu T."/>
            <person name="Zhou J."/>
            <person name="Zhang Y."/>
            <person name="Zhao Y."/>
            <person name="Liu Y."/>
            <person name="Song Y."/>
            <person name="Tong Y."/>
            <person name="Lu Y."/>
            <person name="Yang J."/>
            <person name="Xu C."/>
            <person name="Jia M."/>
            <person name="Peters R.J."/>
            <person name="Huang L."/>
            <person name="Gao W."/>
        </authorList>
    </citation>
    <scope>NUCLEOTIDE SEQUENCE [LARGE SCALE GENOMIC DNA]</scope>
    <source>
        <strain evidence="4">cv. XIE 37</strain>
        <tissue evidence="3">Leaf</tissue>
    </source>
</reference>
<dbReference type="Proteomes" id="UP000593562">
    <property type="component" value="Unassembled WGS sequence"/>
</dbReference>
<comment type="caution">
    <text evidence="3">The sequence shown here is derived from an EMBL/GenBank/DDBJ whole genome shotgun (WGS) entry which is preliminary data.</text>
</comment>
<evidence type="ECO:0000313" key="3">
    <source>
        <dbReference type="EMBL" id="KAF5748830.1"/>
    </source>
</evidence>